<dbReference type="Proteomes" id="UP001279410">
    <property type="component" value="Unassembled WGS sequence"/>
</dbReference>
<accession>A0AAD3RFU9</accession>
<evidence type="ECO:0000256" key="6">
    <source>
        <dbReference type="PROSITE-ProRule" id="PRU00500"/>
    </source>
</evidence>
<comment type="caution">
    <text evidence="6">Lacks conserved residue(s) required for the propagation of feature annotation.</text>
</comment>
<keyword evidence="3" id="KW-0677">Repeat</keyword>
<comment type="caution">
    <text evidence="10">The sequence shown here is derived from an EMBL/GenBank/DDBJ whole genome shotgun (WGS) entry which is preliminary data.</text>
</comment>
<keyword evidence="8" id="KW-0812">Transmembrane</keyword>
<dbReference type="InterPro" id="IPR051950">
    <property type="entry name" value="Dev_reg/Prot_inhib"/>
</dbReference>
<feature type="disulfide bond" evidence="5 6">
    <location>
        <begin position="127"/>
        <end position="146"/>
    </location>
</feature>
<evidence type="ECO:0000256" key="8">
    <source>
        <dbReference type="SAM" id="Phobius"/>
    </source>
</evidence>
<evidence type="ECO:0000256" key="2">
    <source>
        <dbReference type="ARBA" id="ARBA00022525"/>
    </source>
</evidence>
<dbReference type="EMBL" id="BRZM01000093">
    <property type="protein sequence ID" value="GLD66465.1"/>
    <property type="molecule type" value="Genomic_DNA"/>
</dbReference>
<dbReference type="AlphaFoldDB" id="A0AAD3RFU9"/>
<evidence type="ECO:0000313" key="10">
    <source>
        <dbReference type="EMBL" id="GLD66465.1"/>
    </source>
</evidence>
<dbReference type="Gene3D" id="4.10.800.10">
    <property type="entry name" value="Thyroglobulin type-1"/>
    <property type="match status" value="1"/>
</dbReference>
<evidence type="ECO:0000256" key="1">
    <source>
        <dbReference type="ARBA" id="ARBA00004613"/>
    </source>
</evidence>
<dbReference type="GO" id="GO:0016020">
    <property type="term" value="C:membrane"/>
    <property type="evidence" value="ECO:0007669"/>
    <property type="project" value="InterPro"/>
</dbReference>
<evidence type="ECO:0000256" key="5">
    <source>
        <dbReference type="PIRSR" id="PIRSR001992-1"/>
    </source>
</evidence>
<organism evidence="10 11">
    <name type="scientific">Lates japonicus</name>
    <name type="common">Japanese lates</name>
    <dbReference type="NCBI Taxonomy" id="270547"/>
    <lineage>
        <taxon>Eukaryota</taxon>
        <taxon>Metazoa</taxon>
        <taxon>Chordata</taxon>
        <taxon>Craniata</taxon>
        <taxon>Vertebrata</taxon>
        <taxon>Euteleostomi</taxon>
        <taxon>Actinopterygii</taxon>
        <taxon>Neopterygii</taxon>
        <taxon>Teleostei</taxon>
        <taxon>Neoteleostei</taxon>
        <taxon>Acanthomorphata</taxon>
        <taxon>Carangaria</taxon>
        <taxon>Carangaria incertae sedis</taxon>
        <taxon>Centropomidae</taxon>
        <taxon>Lates</taxon>
    </lineage>
</organism>
<dbReference type="SMART" id="SM00211">
    <property type="entry name" value="TY"/>
    <property type="match status" value="1"/>
</dbReference>
<keyword evidence="8" id="KW-0472">Membrane</keyword>
<keyword evidence="2" id="KW-0964">Secreted</keyword>
<keyword evidence="11" id="KW-1185">Reference proteome</keyword>
<evidence type="ECO:0000259" key="9">
    <source>
        <dbReference type="PROSITE" id="PS51162"/>
    </source>
</evidence>
<keyword evidence="4 5" id="KW-1015">Disulfide bond</keyword>
<dbReference type="PIRSF" id="PIRSF001992">
    <property type="entry name" value="CD74_antigen"/>
    <property type="match status" value="1"/>
</dbReference>
<feature type="region of interest" description="Disordered" evidence="7">
    <location>
        <begin position="1"/>
        <end position="29"/>
    </location>
</feature>
<feature type="disulfide bond" evidence="5">
    <location>
        <begin position="157"/>
        <end position="162"/>
    </location>
</feature>
<dbReference type="Pfam" id="PF09307">
    <property type="entry name" value="MHC2-interact"/>
    <property type="match status" value="1"/>
</dbReference>
<evidence type="ECO:0000313" key="11">
    <source>
        <dbReference type="Proteomes" id="UP001279410"/>
    </source>
</evidence>
<name>A0AAD3RFU9_LATJO</name>
<evidence type="ECO:0000256" key="7">
    <source>
        <dbReference type="SAM" id="MobiDB-lite"/>
    </source>
</evidence>
<evidence type="ECO:0000256" key="3">
    <source>
        <dbReference type="ARBA" id="ARBA00022737"/>
    </source>
</evidence>
<sequence>MSDSETPTQPLIGAPSQQTAVDVGAPAQGGRSTRAYKVAGLTLLACVLIMSQAMIAYFLLSQRSDIKSLEEQSNNLKTQLTKGTSVSVPVRMQMPMAALPEMMDDSVDEESSTKTTGKTVPQQATDCQLEAAGRKPVQVPGFVPACDERGFYQAQQCYMRKCWCVDPVNGNQIPGSLTDGSARCGAAVRHGGRSTMLTLDGADV</sequence>
<comment type="subcellular location">
    <subcellularLocation>
        <location evidence="1">Secreted</location>
    </subcellularLocation>
</comment>
<feature type="disulfide bond" evidence="5 6">
    <location>
        <begin position="164"/>
        <end position="184"/>
    </location>
</feature>
<dbReference type="GO" id="GO:0035718">
    <property type="term" value="F:macrophage migration inhibitory factor binding"/>
    <property type="evidence" value="ECO:0007669"/>
    <property type="project" value="InterPro"/>
</dbReference>
<evidence type="ECO:0000256" key="4">
    <source>
        <dbReference type="ARBA" id="ARBA00023157"/>
    </source>
</evidence>
<protein>
    <submittedName>
        <fullName evidence="10">Insulin-like growth factor-binding protein 2</fullName>
    </submittedName>
</protein>
<dbReference type="GO" id="GO:0005615">
    <property type="term" value="C:extracellular space"/>
    <property type="evidence" value="ECO:0007669"/>
    <property type="project" value="TreeGrafter"/>
</dbReference>
<feature type="domain" description="Thyroglobulin type-1" evidence="9">
    <location>
        <begin position="124"/>
        <end position="184"/>
    </location>
</feature>
<dbReference type="SUPFAM" id="SSF57610">
    <property type="entry name" value="Thyroglobulin type-1 domain"/>
    <property type="match status" value="1"/>
</dbReference>
<dbReference type="PANTHER" id="PTHR12352:SF3">
    <property type="entry name" value="NIDOGEN-2"/>
    <property type="match status" value="1"/>
</dbReference>
<dbReference type="Pfam" id="PF00086">
    <property type="entry name" value="Thyroglobulin_1"/>
    <property type="match status" value="1"/>
</dbReference>
<dbReference type="CDD" id="cd00191">
    <property type="entry name" value="TY"/>
    <property type="match status" value="1"/>
</dbReference>
<dbReference type="GO" id="GO:0006886">
    <property type="term" value="P:intracellular protein transport"/>
    <property type="evidence" value="ECO:0007669"/>
    <property type="project" value="InterPro"/>
</dbReference>
<dbReference type="PROSITE" id="PS51162">
    <property type="entry name" value="THYROGLOBULIN_1_2"/>
    <property type="match status" value="1"/>
</dbReference>
<dbReference type="GO" id="GO:0019882">
    <property type="term" value="P:antigen processing and presentation"/>
    <property type="evidence" value="ECO:0007669"/>
    <property type="project" value="InterPro"/>
</dbReference>
<dbReference type="PANTHER" id="PTHR12352">
    <property type="entry name" value="SECRETED MODULAR CALCIUM-BINDING PROTEIN"/>
    <property type="match status" value="1"/>
</dbReference>
<dbReference type="InterPro" id="IPR043530">
    <property type="entry name" value="CD74_antigen"/>
</dbReference>
<dbReference type="PROSITE" id="PS00484">
    <property type="entry name" value="THYROGLOBULIN_1_1"/>
    <property type="match status" value="1"/>
</dbReference>
<dbReference type="GO" id="GO:0042289">
    <property type="term" value="F:MHC class II protein binding"/>
    <property type="evidence" value="ECO:0007669"/>
    <property type="project" value="InterPro"/>
</dbReference>
<reference evidence="10" key="1">
    <citation type="submission" date="2022-08" db="EMBL/GenBank/DDBJ databases">
        <title>Genome sequencing of akame (Lates japonicus).</title>
        <authorList>
            <person name="Hashiguchi Y."/>
            <person name="Takahashi H."/>
        </authorList>
    </citation>
    <scope>NUCLEOTIDE SEQUENCE</scope>
    <source>
        <strain evidence="10">Kochi</strain>
    </source>
</reference>
<proteinExistence type="predicted"/>
<dbReference type="InterPro" id="IPR015386">
    <property type="entry name" value="MHC_II-assoc_invar/CLIP_MHC-bd"/>
</dbReference>
<gene>
    <name evidence="10" type="ORF">AKAME5_001785600</name>
</gene>
<feature type="compositionally biased region" description="Polar residues" evidence="7">
    <location>
        <begin position="1"/>
        <end position="20"/>
    </location>
</feature>
<dbReference type="InterPro" id="IPR000716">
    <property type="entry name" value="Thyroglobulin_1"/>
</dbReference>
<dbReference type="InterPro" id="IPR036857">
    <property type="entry name" value="Thyroglobulin_1_sf"/>
</dbReference>
<dbReference type="GO" id="GO:0006955">
    <property type="term" value="P:immune response"/>
    <property type="evidence" value="ECO:0007669"/>
    <property type="project" value="InterPro"/>
</dbReference>
<feature type="transmembrane region" description="Helical" evidence="8">
    <location>
        <begin position="38"/>
        <end position="60"/>
    </location>
</feature>
<keyword evidence="8" id="KW-1133">Transmembrane helix</keyword>